<dbReference type="Gene3D" id="3.40.50.880">
    <property type="match status" value="1"/>
</dbReference>
<organism evidence="3 4">
    <name type="scientific">Candidatus Protochlamydia amoebophila</name>
    <dbReference type="NCBI Taxonomy" id="362787"/>
    <lineage>
        <taxon>Bacteria</taxon>
        <taxon>Pseudomonadati</taxon>
        <taxon>Chlamydiota</taxon>
        <taxon>Chlamydiia</taxon>
        <taxon>Parachlamydiales</taxon>
        <taxon>Parachlamydiaceae</taxon>
        <taxon>Candidatus Protochlamydia</taxon>
    </lineage>
</organism>
<proteinExistence type="predicted"/>
<dbReference type="PATRIC" id="fig|362787.3.peg.396"/>
<dbReference type="PANTHER" id="PTHR43418">
    <property type="entry name" value="MULTIFUNCTIONAL TRYPTOPHAN BIOSYNTHESIS PROTEIN-RELATED"/>
    <property type="match status" value="1"/>
</dbReference>
<dbReference type="InterPro" id="IPR006221">
    <property type="entry name" value="TrpG/PapA_dom"/>
</dbReference>
<dbReference type="EMBL" id="JSAN01000029">
    <property type="protein sequence ID" value="KIC73483.1"/>
    <property type="molecule type" value="Genomic_DNA"/>
</dbReference>
<evidence type="ECO:0000313" key="4">
    <source>
        <dbReference type="Proteomes" id="UP000031465"/>
    </source>
</evidence>
<gene>
    <name evidence="3" type="primary">pabA</name>
    <name evidence="3" type="ORF">DB44_BF00080</name>
</gene>
<sequence>MSIDVLLFIDNFDSFTYNLVQYFQMLGSDVKVLRNQGLSLSDCLTLRPTHLVIGPGPGTPSEAGISQHLIRKMAGRLPILGICLGHQVLAEAYGGKVVKAVYPMHGKSSFIYHDSQGIFRNIPQSFKAIRYHSLIVKHDNLPHCLDISATTKEGEIMGLRHHFYDIESVQFHPESIMTEHGFSLLRNFLDKPLLTL</sequence>
<dbReference type="PROSITE" id="PS51273">
    <property type="entry name" value="GATASE_TYPE_1"/>
    <property type="match status" value="1"/>
</dbReference>
<dbReference type="PRINTS" id="PR00099">
    <property type="entry name" value="CPSGATASE"/>
</dbReference>
<dbReference type="FunFam" id="3.40.50.880:FF:000003">
    <property type="entry name" value="Anthranilate synthase component II"/>
    <property type="match status" value="1"/>
</dbReference>
<dbReference type="GO" id="GO:0005829">
    <property type="term" value="C:cytosol"/>
    <property type="evidence" value="ECO:0007669"/>
    <property type="project" value="TreeGrafter"/>
</dbReference>
<dbReference type="GO" id="GO:0046820">
    <property type="term" value="F:4-amino-4-deoxychorismate synthase activity"/>
    <property type="evidence" value="ECO:0007669"/>
    <property type="project" value="UniProtKB-EC"/>
</dbReference>
<keyword evidence="1 3" id="KW-0315">Glutamine amidotransferase</keyword>
<dbReference type="AlphaFoldDB" id="A0A0C1HFL6"/>
<keyword evidence="3" id="KW-0032">Aminotransferase</keyword>
<dbReference type="EC" id="2.6.1.85" evidence="3"/>
<dbReference type="PRINTS" id="PR00096">
    <property type="entry name" value="GATASE"/>
</dbReference>
<accession>A0A0C1HFL6</accession>
<reference evidence="3 4" key="1">
    <citation type="journal article" date="2014" name="Mol. Biol. Evol.">
        <title>Massive expansion of Ubiquitination-related gene families within the Chlamydiae.</title>
        <authorList>
            <person name="Domman D."/>
            <person name="Collingro A."/>
            <person name="Lagkouvardos I."/>
            <person name="Gehre L."/>
            <person name="Weinmaier T."/>
            <person name="Rattei T."/>
            <person name="Subtil A."/>
            <person name="Horn M."/>
        </authorList>
    </citation>
    <scope>NUCLEOTIDE SEQUENCE [LARGE SCALE GENOMIC DNA]</scope>
    <source>
        <strain evidence="3 4">EI2</strain>
    </source>
</reference>
<dbReference type="SUPFAM" id="SSF52317">
    <property type="entry name" value="Class I glutamine amidotransferase-like"/>
    <property type="match status" value="1"/>
</dbReference>
<name>A0A0C1HFL6_9BACT</name>
<evidence type="ECO:0000256" key="1">
    <source>
        <dbReference type="ARBA" id="ARBA00022962"/>
    </source>
</evidence>
<dbReference type="PANTHER" id="PTHR43418:SF4">
    <property type="entry name" value="MULTIFUNCTIONAL TRYPTOPHAN BIOSYNTHESIS PROTEIN"/>
    <property type="match status" value="1"/>
</dbReference>
<comment type="caution">
    <text evidence="3">The sequence shown here is derived from an EMBL/GenBank/DDBJ whole genome shotgun (WGS) entry which is preliminary data.</text>
</comment>
<dbReference type="GO" id="GO:0004049">
    <property type="term" value="F:anthranilate synthase activity"/>
    <property type="evidence" value="ECO:0007669"/>
    <property type="project" value="TreeGrafter"/>
</dbReference>
<dbReference type="NCBIfam" id="TIGR00566">
    <property type="entry name" value="trpG_papA"/>
    <property type="match status" value="1"/>
</dbReference>
<dbReference type="GO" id="GO:0046654">
    <property type="term" value="P:tetrahydrofolate biosynthetic process"/>
    <property type="evidence" value="ECO:0007669"/>
    <property type="project" value="TreeGrafter"/>
</dbReference>
<dbReference type="InterPro" id="IPR029062">
    <property type="entry name" value="Class_I_gatase-like"/>
</dbReference>
<dbReference type="GO" id="GO:0000162">
    <property type="term" value="P:L-tryptophan biosynthetic process"/>
    <property type="evidence" value="ECO:0007669"/>
    <property type="project" value="TreeGrafter"/>
</dbReference>
<keyword evidence="3" id="KW-0808">Transferase</keyword>
<dbReference type="CDD" id="cd01743">
    <property type="entry name" value="GATase1_Anthranilate_Synthase"/>
    <property type="match status" value="1"/>
</dbReference>
<dbReference type="PRINTS" id="PR00097">
    <property type="entry name" value="ANTSNTHASEII"/>
</dbReference>
<evidence type="ECO:0000259" key="2">
    <source>
        <dbReference type="Pfam" id="PF00117"/>
    </source>
</evidence>
<dbReference type="Pfam" id="PF00117">
    <property type="entry name" value="GATase"/>
    <property type="match status" value="1"/>
</dbReference>
<protein>
    <submittedName>
        <fullName evidence="3">Para-aminobenzoate synthase glutamine amidotransferase component II</fullName>
        <ecNumber evidence="3">2.6.1.85</ecNumber>
    </submittedName>
</protein>
<dbReference type="InterPro" id="IPR017926">
    <property type="entry name" value="GATASE"/>
</dbReference>
<dbReference type="InterPro" id="IPR050472">
    <property type="entry name" value="Anth_synth/Amidotransfase"/>
</dbReference>
<feature type="domain" description="Glutamine amidotransferase" evidence="2">
    <location>
        <begin position="8"/>
        <end position="190"/>
    </location>
</feature>
<dbReference type="Proteomes" id="UP000031465">
    <property type="component" value="Unassembled WGS sequence"/>
</dbReference>
<evidence type="ECO:0000313" key="3">
    <source>
        <dbReference type="EMBL" id="KIC73483.1"/>
    </source>
</evidence>